<dbReference type="SMART" id="SM01134">
    <property type="entry name" value="DeoRC"/>
    <property type="match status" value="1"/>
</dbReference>
<protein>
    <recommendedName>
        <fullName evidence="1">Lactose phosphotransferase system repressor</fullName>
    </recommendedName>
</protein>
<evidence type="ECO:0000256" key="3">
    <source>
        <dbReference type="ARBA" id="ARBA00023015"/>
    </source>
</evidence>
<dbReference type="Proteomes" id="UP000272015">
    <property type="component" value="Unassembled WGS sequence"/>
</dbReference>
<evidence type="ECO:0000313" key="10">
    <source>
        <dbReference type="Proteomes" id="UP000272015"/>
    </source>
</evidence>
<dbReference type="InterPro" id="IPR037171">
    <property type="entry name" value="NagB/RpiA_transferase-like"/>
</dbReference>
<comment type="caution">
    <text evidence="9">The sequence shown here is derived from an EMBL/GenBank/DDBJ whole genome shotgun (WGS) entry which is preliminary data.</text>
</comment>
<dbReference type="InterPro" id="IPR036390">
    <property type="entry name" value="WH_DNA-bd_sf"/>
</dbReference>
<evidence type="ECO:0000259" key="8">
    <source>
        <dbReference type="PROSITE" id="PS51000"/>
    </source>
</evidence>
<dbReference type="AlphaFoldDB" id="A0A3A5MLC1"/>
<reference evidence="9 10" key="1">
    <citation type="submission" date="2018-09" db="EMBL/GenBank/DDBJ databases">
        <title>Novel species of Cryobacterium.</title>
        <authorList>
            <person name="Liu Q."/>
            <person name="Xin Y.-H."/>
        </authorList>
    </citation>
    <scope>NUCLEOTIDE SEQUENCE [LARGE SCALE GENOMIC DNA]</scope>
    <source>
        <strain evidence="9 10">Hh39</strain>
    </source>
</reference>
<dbReference type="PANTHER" id="PTHR30363:SF4">
    <property type="entry name" value="GLYCEROL-3-PHOSPHATE REGULON REPRESSOR"/>
    <property type="match status" value="1"/>
</dbReference>
<dbReference type="InterPro" id="IPR036388">
    <property type="entry name" value="WH-like_DNA-bd_sf"/>
</dbReference>
<dbReference type="PRINTS" id="PR00037">
    <property type="entry name" value="HTHLACR"/>
</dbReference>
<keyword evidence="10" id="KW-1185">Reference proteome</keyword>
<dbReference type="PROSITE" id="PS51000">
    <property type="entry name" value="HTH_DEOR_2"/>
    <property type="match status" value="1"/>
</dbReference>
<keyword evidence="2" id="KW-0678">Repressor</keyword>
<dbReference type="Pfam" id="PF00455">
    <property type="entry name" value="DeoRC"/>
    <property type="match status" value="1"/>
</dbReference>
<proteinExistence type="predicted"/>
<dbReference type="SUPFAM" id="SSF46785">
    <property type="entry name" value="Winged helix' DNA-binding domain"/>
    <property type="match status" value="1"/>
</dbReference>
<evidence type="ECO:0000256" key="1">
    <source>
        <dbReference type="ARBA" id="ARBA00021390"/>
    </source>
</evidence>
<evidence type="ECO:0000256" key="6">
    <source>
        <dbReference type="ARBA" id="ARBA00024937"/>
    </source>
</evidence>
<sequence length="320" mass="33771">MMSRTTEGEPVAGGAAPGRQAQTRHDQILGVLALAGRVDVHDLSESLGVAEETIRRDLRVLEEAGHLRRAHGGAIRAADPVTDPSFITDPEPSAHPVATLAARLLPERGVIFLDSGEIAEALAALVPDDAELQLVTPSIPVALIASRNGALVVYNLGGTVDPADDSQSGQWARESLEHIRIDVAFITVTGVTRDGHLLAANPKAAIVKSAAIAAAERVVLIADREHLASMGLVKFARLADLDHVVVDDRTTEAVLALVADAGVPVLIAASADPHHLNENDQHPNDLHHTVDPTLVVDLNPMNPSLDFPSPAHQNPAHQKV</sequence>
<dbReference type="Gene3D" id="1.10.10.10">
    <property type="entry name" value="Winged helix-like DNA-binding domain superfamily/Winged helix DNA-binding domain"/>
    <property type="match status" value="1"/>
</dbReference>
<evidence type="ECO:0000313" key="9">
    <source>
        <dbReference type="EMBL" id="RJT87898.1"/>
    </source>
</evidence>
<keyword evidence="4" id="KW-0238">DNA-binding</keyword>
<feature type="domain" description="HTH deoR-type" evidence="8">
    <location>
        <begin position="21"/>
        <end position="76"/>
    </location>
</feature>
<evidence type="ECO:0000256" key="2">
    <source>
        <dbReference type="ARBA" id="ARBA00022491"/>
    </source>
</evidence>
<comment type="function">
    <text evidence="6">Repressor of the lactose catabolism operon. Galactose-6-phosphate is the inducer.</text>
</comment>
<dbReference type="GO" id="GO:0003677">
    <property type="term" value="F:DNA binding"/>
    <property type="evidence" value="ECO:0007669"/>
    <property type="project" value="UniProtKB-KW"/>
</dbReference>
<dbReference type="InterPro" id="IPR014036">
    <property type="entry name" value="DeoR-like_C"/>
</dbReference>
<evidence type="ECO:0000256" key="7">
    <source>
        <dbReference type="SAM" id="MobiDB-lite"/>
    </source>
</evidence>
<dbReference type="InterPro" id="IPR018356">
    <property type="entry name" value="Tscrpt_reg_HTH_DeoR_CS"/>
</dbReference>
<dbReference type="GO" id="GO:0003700">
    <property type="term" value="F:DNA-binding transcription factor activity"/>
    <property type="evidence" value="ECO:0007669"/>
    <property type="project" value="InterPro"/>
</dbReference>
<accession>A0A3A5MLC1</accession>
<dbReference type="PROSITE" id="PS00894">
    <property type="entry name" value="HTH_DEOR_1"/>
    <property type="match status" value="1"/>
</dbReference>
<dbReference type="Pfam" id="PF08220">
    <property type="entry name" value="HTH_DeoR"/>
    <property type="match status" value="1"/>
</dbReference>
<organism evidence="9 10">
    <name type="scientific">Cryobacterium melibiosiphilum</name>
    <dbReference type="NCBI Taxonomy" id="995039"/>
    <lineage>
        <taxon>Bacteria</taxon>
        <taxon>Bacillati</taxon>
        <taxon>Actinomycetota</taxon>
        <taxon>Actinomycetes</taxon>
        <taxon>Micrococcales</taxon>
        <taxon>Microbacteriaceae</taxon>
        <taxon>Cryobacterium</taxon>
    </lineage>
</organism>
<dbReference type="SMART" id="SM00420">
    <property type="entry name" value="HTH_DEOR"/>
    <property type="match status" value="1"/>
</dbReference>
<feature type="compositionally biased region" description="Polar residues" evidence="7">
    <location>
        <begin position="311"/>
        <end position="320"/>
    </location>
</feature>
<dbReference type="InterPro" id="IPR050313">
    <property type="entry name" value="Carb_Metab_HTH_regulators"/>
</dbReference>
<dbReference type="SUPFAM" id="SSF100950">
    <property type="entry name" value="NagB/RpiA/CoA transferase-like"/>
    <property type="match status" value="1"/>
</dbReference>
<keyword evidence="3" id="KW-0805">Transcription regulation</keyword>
<name>A0A3A5MLC1_9MICO</name>
<feature type="region of interest" description="Disordered" evidence="7">
    <location>
        <begin position="1"/>
        <end position="22"/>
    </location>
</feature>
<dbReference type="EMBL" id="QZVS01000086">
    <property type="protein sequence ID" value="RJT87898.1"/>
    <property type="molecule type" value="Genomic_DNA"/>
</dbReference>
<evidence type="ECO:0000256" key="4">
    <source>
        <dbReference type="ARBA" id="ARBA00023125"/>
    </source>
</evidence>
<feature type="region of interest" description="Disordered" evidence="7">
    <location>
        <begin position="301"/>
        <end position="320"/>
    </location>
</feature>
<evidence type="ECO:0000256" key="5">
    <source>
        <dbReference type="ARBA" id="ARBA00023163"/>
    </source>
</evidence>
<dbReference type="InterPro" id="IPR001034">
    <property type="entry name" value="DeoR_HTH"/>
</dbReference>
<gene>
    <name evidence="9" type="ORF">D6T64_12400</name>
</gene>
<keyword evidence="5" id="KW-0804">Transcription</keyword>
<dbReference type="PANTHER" id="PTHR30363">
    <property type="entry name" value="HTH-TYPE TRANSCRIPTIONAL REGULATOR SRLR-RELATED"/>
    <property type="match status" value="1"/>
</dbReference>
<feature type="compositionally biased region" description="Low complexity" evidence="7">
    <location>
        <begin position="8"/>
        <end position="18"/>
    </location>
</feature>